<accession>H3AJ95</accession>
<dbReference type="STRING" id="7897.ENSLACP00000009716"/>
<evidence type="ECO:0000256" key="7">
    <source>
        <dbReference type="ARBA" id="ARBA00022729"/>
    </source>
</evidence>
<keyword evidence="9" id="KW-1015">Disulfide bond</keyword>
<feature type="domain" description="Chemokine interleukin-8-like" evidence="12">
    <location>
        <begin position="29"/>
        <end position="88"/>
    </location>
</feature>
<evidence type="ECO:0000256" key="6">
    <source>
        <dbReference type="ARBA" id="ARBA00022525"/>
    </source>
</evidence>
<dbReference type="Proteomes" id="UP000008672">
    <property type="component" value="Unassembled WGS sequence"/>
</dbReference>
<name>H3AJ95_LATCH</name>
<keyword evidence="14" id="KW-1185">Reference proteome</keyword>
<dbReference type="GO" id="GO:0005615">
    <property type="term" value="C:extracellular space"/>
    <property type="evidence" value="ECO:0007669"/>
    <property type="project" value="UniProtKB-KW"/>
</dbReference>
<dbReference type="OMA" id="IINRCKC"/>
<dbReference type="CDD" id="cd00273">
    <property type="entry name" value="Chemokine_CXC"/>
    <property type="match status" value="1"/>
</dbReference>
<keyword evidence="4" id="KW-0145">Chemotaxis</keyword>
<reference evidence="13" key="2">
    <citation type="submission" date="2025-08" db="UniProtKB">
        <authorList>
            <consortium name="Ensembl"/>
        </authorList>
    </citation>
    <scope>IDENTIFICATION</scope>
</reference>
<comment type="subcellular location">
    <subcellularLocation>
        <location evidence="1">Secreted</location>
    </subcellularLocation>
</comment>
<comment type="similarity">
    <text evidence="2">Belongs to the intercrine alpha (chemokine CxC) family.</text>
</comment>
<evidence type="ECO:0000313" key="13">
    <source>
        <dbReference type="Ensembl" id="ENSLACP00000009716.1"/>
    </source>
</evidence>
<dbReference type="SUPFAM" id="SSF54117">
    <property type="entry name" value="Interleukin 8-like chemokines"/>
    <property type="match status" value="1"/>
</dbReference>
<dbReference type="Bgee" id="ENSLACG00000008568">
    <property type="expression patterns" value="Expressed in pharyngeal gill and 6 other cell types or tissues"/>
</dbReference>
<dbReference type="PANTHER" id="PTHR12015">
    <property type="entry name" value="SMALL INDUCIBLE CYTOKINE A"/>
    <property type="match status" value="1"/>
</dbReference>
<dbReference type="GO" id="GO:0008009">
    <property type="term" value="F:chemokine activity"/>
    <property type="evidence" value="ECO:0007669"/>
    <property type="project" value="InterPro"/>
</dbReference>
<dbReference type="EMBL" id="AFYH01207375">
    <property type="status" value="NOT_ANNOTATED_CDS"/>
    <property type="molecule type" value="Genomic_DNA"/>
</dbReference>
<evidence type="ECO:0000256" key="4">
    <source>
        <dbReference type="ARBA" id="ARBA00022500"/>
    </source>
</evidence>
<evidence type="ECO:0000256" key="1">
    <source>
        <dbReference type="ARBA" id="ARBA00004613"/>
    </source>
</evidence>
<dbReference type="OrthoDB" id="9884353at2759"/>
<evidence type="ECO:0000256" key="9">
    <source>
        <dbReference type="ARBA" id="ARBA00023157"/>
    </source>
</evidence>
<evidence type="ECO:0000256" key="2">
    <source>
        <dbReference type="ARBA" id="ARBA00010665"/>
    </source>
</evidence>
<dbReference type="Gene3D" id="2.40.50.40">
    <property type="match status" value="1"/>
</dbReference>
<dbReference type="EMBL" id="AFYH01207377">
    <property type="status" value="NOT_ANNOTATED_CDS"/>
    <property type="molecule type" value="Genomic_DNA"/>
</dbReference>
<dbReference type="GeneID" id="102358188"/>
<dbReference type="EMBL" id="AFYH01207373">
    <property type="status" value="NOT_ANNOTATED_CDS"/>
    <property type="molecule type" value="Genomic_DNA"/>
</dbReference>
<dbReference type="InterPro" id="IPR039809">
    <property type="entry name" value="Chemokine_b/g/d"/>
</dbReference>
<dbReference type="Ensembl" id="ENSLACT00000009791.1">
    <property type="protein sequence ID" value="ENSLACP00000009716.1"/>
    <property type="gene ID" value="ENSLACG00000008568.1"/>
</dbReference>
<dbReference type="SMART" id="SM00199">
    <property type="entry name" value="SCY"/>
    <property type="match status" value="1"/>
</dbReference>
<dbReference type="EMBL" id="AFYH01207376">
    <property type="status" value="NOT_ANNOTATED_CDS"/>
    <property type="molecule type" value="Genomic_DNA"/>
</dbReference>
<evidence type="ECO:0000256" key="3">
    <source>
        <dbReference type="ARBA" id="ARBA00016440"/>
    </source>
</evidence>
<keyword evidence="8" id="KW-0339">Growth factor</keyword>
<reference evidence="13" key="3">
    <citation type="submission" date="2025-09" db="UniProtKB">
        <authorList>
            <consortium name="Ensembl"/>
        </authorList>
    </citation>
    <scope>IDENTIFICATION</scope>
</reference>
<dbReference type="GO" id="GO:0008083">
    <property type="term" value="F:growth factor activity"/>
    <property type="evidence" value="ECO:0007669"/>
    <property type="project" value="UniProtKB-KW"/>
</dbReference>
<dbReference type="GO" id="GO:0006955">
    <property type="term" value="P:immune response"/>
    <property type="evidence" value="ECO:0007669"/>
    <property type="project" value="InterPro"/>
</dbReference>
<keyword evidence="7 11" id="KW-0732">Signal</keyword>
<evidence type="ECO:0000313" key="14">
    <source>
        <dbReference type="Proteomes" id="UP000008672"/>
    </source>
</evidence>
<reference evidence="14" key="1">
    <citation type="submission" date="2011-08" db="EMBL/GenBank/DDBJ databases">
        <title>The draft genome of Latimeria chalumnae.</title>
        <authorList>
            <person name="Di Palma F."/>
            <person name="Alfoldi J."/>
            <person name="Johnson J."/>
            <person name="Berlin A."/>
            <person name="Gnerre S."/>
            <person name="Jaffe D."/>
            <person name="MacCallum I."/>
            <person name="Young S."/>
            <person name="Walker B.J."/>
            <person name="Lander E."/>
            <person name="Lindblad-Toh K."/>
        </authorList>
    </citation>
    <scope>NUCLEOTIDE SEQUENCE [LARGE SCALE GENOMIC DNA]</scope>
    <source>
        <strain evidence="14">Wild caught</strain>
    </source>
</reference>
<dbReference type="FunCoup" id="H3AJ95">
    <property type="interactions" value="810"/>
</dbReference>
<dbReference type="EMBL" id="AFYH01207378">
    <property type="status" value="NOT_ANNOTATED_CDS"/>
    <property type="molecule type" value="Genomic_DNA"/>
</dbReference>
<dbReference type="EMBL" id="AFYH01207371">
    <property type="status" value="NOT_ANNOTATED_CDS"/>
    <property type="molecule type" value="Genomic_DNA"/>
</dbReference>
<dbReference type="InParanoid" id="H3AJ95"/>
<keyword evidence="5" id="KW-0202">Cytokine</keyword>
<dbReference type="EMBL" id="AFYH01207372">
    <property type="status" value="NOT_ANNOTATED_CDS"/>
    <property type="molecule type" value="Genomic_DNA"/>
</dbReference>
<dbReference type="EMBL" id="AFYH01207374">
    <property type="status" value="NOT_ANNOTATED_CDS"/>
    <property type="molecule type" value="Genomic_DNA"/>
</dbReference>
<gene>
    <name evidence="13" type="primary">CXCL12</name>
</gene>
<organism evidence="13 14">
    <name type="scientific">Latimeria chalumnae</name>
    <name type="common">Coelacanth</name>
    <dbReference type="NCBI Taxonomy" id="7897"/>
    <lineage>
        <taxon>Eukaryota</taxon>
        <taxon>Metazoa</taxon>
        <taxon>Chordata</taxon>
        <taxon>Craniata</taxon>
        <taxon>Vertebrata</taxon>
        <taxon>Euteleostomi</taxon>
        <taxon>Coelacanthiformes</taxon>
        <taxon>Coelacanthidae</taxon>
        <taxon>Latimeria</taxon>
    </lineage>
</organism>
<dbReference type="GO" id="GO:0006952">
    <property type="term" value="P:defense response"/>
    <property type="evidence" value="ECO:0007669"/>
    <property type="project" value="InterPro"/>
</dbReference>
<feature type="chain" id="PRO_5003580375" description="Stromal cell-derived factor 1" evidence="11">
    <location>
        <begin position="24"/>
        <end position="95"/>
    </location>
</feature>
<evidence type="ECO:0000256" key="8">
    <source>
        <dbReference type="ARBA" id="ARBA00023030"/>
    </source>
</evidence>
<dbReference type="EMBL" id="AFYH01207370">
    <property type="status" value="NOT_ANNOTATED_CDS"/>
    <property type="molecule type" value="Genomic_DNA"/>
</dbReference>
<dbReference type="eggNOG" id="ENOG502S54U">
    <property type="taxonomic scope" value="Eukaryota"/>
</dbReference>
<dbReference type="PANTHER" id="PTHR12015:SF193">
    <property type="entry name" value="STROMAL CELL-DERIVED FACTOR 1"/>
    <property type="match status" value="1"/>
</dbReference>
<evidence type="ECO:0000259" key="12">
    <source>
        <dbReference type="SMART" id="SM00199"/>
    </source>
</evidence>
<dbReference type="InterPro" id="IPR001811">
    <property type="entry name" value="Chemokine_IL8-like_dom"/>
</dbReference>
<dbReference type="KEGG" id="lcm:102358188"/>
<sequence>MDVKAAAMITLVLVTLCVHTSYEKPIGLSQRCWCRYSEKVVHRGNIKQLKIRATPNCPLQVIATLRNNGKQVCVDPEVKWLKQYLEKMINKRKKA</sequence>
<feature type="signal peptide" evidence="11">
    <location>
        <begin position="1"/>
        <end position="23"/>
    </location>
</feature>
<dbReference type="PRINTS" id="PR00436">
    <property type="entry name" value="INTERLEUKIN8"/>
</dbReference>
<dbReference type="InterPro" id="IPR036048">
    <property type="entry name" value="Interleukin_8-like_sf"/>
</dbReference>
<evidence type="ECO:0000256" key="11">
    <source>
        <dbReference type="SAM" id="SignalP"/>
    </source>
</evidence>
<dbReference type="CTD" id="352944"/>
<keyword evidence="6" id="KW-0964">Secreted</keyword>
<protein>
    <recommendedName>
        <fullName evidence="3">Stromal cell-derived factor 1</fullName>
    </recommendedName>
    <alternativeName>
        <fullName evidence="10">C-X-C motif chemokine 12</fullName>
    </alternativeName>
</protein>
<evidence type="ECO:0000256" key="10">
    <source>
        <dbReference type="ARBA" id="ARBA00033206"/>
    </source>
</evidence>
<proteinExistence type="inferred from homology"/>
<evidence type="ECO:0000256" key="5">
    <source>
        <dbReference type="ARBA" id="ARBA00022514"/>
    </source>
</evidence>
<dbReference type="InterPro" id="IPR033899">
    <property type="entry name" value="CXC_Chemokine_domain"/>
</dbReference>
<dbReference type="Pfam" id="PF00048">
    <property type="entry name" value="IL8"/>
    <property type="match status" value="1"/>
</dbReference>
<dbReference type="GeneTree" id="ENSGT00390000014056"/>
<dbReference type="AlphaFoldDB" id="H3AJ95"/>